<protein>
    <submittedName>
        <fullName evidence="2">Uncharacterized protein</fullName>
    </submittedName>
</protein>
<feature type="compositionally biased region" description="Pro residues" evidence="1">
    <location>
        <begin position="35"/>
        <end position="107"/>
    </location>
</feature>
<dbReference type="KEGG" id="nmr:Nmar_0836"/>
<dbReference type="HOGENOM" id="CLU_1280736_0_0_2"/>
<organism evidence="2 3">
    <name type="scientific">Nitrosopumilus maritimus (strain SCM1)</name>
    <dbReference type="NCBI Taxonomy" id="436308"/>
    <lineage>
        <taxon>Archaea</taxon>
        <taxon>Nitrososphaerota</taxon>
        <taxon>Nitrososphaeria</taxon>
        <taxon>Nitrosopumilales</taxon>
        <taxon>Nitrosopumilaceae</taxon>
        <taxon>Nitrosopumilus</taxon>
    </lineage>
</organism>
<dbReference type="EMBL" id="CP000866">
    <property type="protein sequence ID" value="ABX12732.1"/>
    <property type="molecule type" value="Genomic_DNA"/>
</dbReference>
<feature type="region of interest" description="Disordered" evidence="1">
    <location>
        <begin position="21"/>
        <end position="118"/>
    </location>
</feature>
<dbReference type="AlphaFoldDB" id="A9A5M1"/>
<dbReference type="Proteomes" id="UP000000792">
    <property type="component" value="Chromosome"/>
</dbReference>
<dbReference type="eggNOG" id="arCOG03441">
    <property type="taxonomic scope" value="Archaea"/>
</dbReference>
<dbReference type="InParanoid" id="A9A5M1"/>
<sequence>MVLSEVNKDEEAQLQWEKEAKRIQQIKNPTEPVVEPTPEPEPVVEPTPEPEPVVEPTPEPEPVVEPTPEPEPVVEPTPEPEPVVEPTPEPEPVVEPTPEPEPVVEPTPEPEESQLPEISIKTSYDETPSTEFNSAALLETASDEEVNSRITFEEFTDEKTLISHDAFGNKQMKIKVLEVSDENPPMKWKFGDRVKVTKILVTIKHLATQEVEEGEFDVEAIERELQEKRHYTSTNRWIPAEDIKNGYVVGSKHTRLISDASALDYIVF</sequence>
<dbReference type="EnsemblBacteria" id="ABX12732">
    <property type="protein sequence ID" value="ABX12732"/>
    <property type="gene ID" value="Nmar_0836"/>
</dbReference>
<keyword evidence="3" id="KW-1185">Reference proteome</keyword>
<dbReference type="STRING" id="436308.Nmar_0836"/>
<evidence type="ECO:0000313" key="2">
    <source>
        <dbReference type="EMBL" id="ABX12732.1"/>
    </source>
</evidence>
<gene>
    <name evidence="2" type="ordered locus">Nmar_0836</name>
</gene>
<proteinExistence type="predicted"/>
<reference evidence="2 3" key="1">
    <citation type="journal article" date="2010" name="Proc. Natl. Acad. Sci. U.S.A.">
        <title>Nitrosopumilus maritimus genome reveals unique mechanisms for nitrification and autotrophy in globally distributed marine crenarchaea.</title>
        <authorList>
            <person name="Walker C.B."/>
            <person name="de la Torre J.R."/>
            <person name="Klotz M.G."/>
            <person name="Urakawa H."/>
            <person name="Pinel N."/>
            <person name="Arp D.J."/>
            <person name="Brochier-Armanet C."/>
            <person name="Chain P.S."/>
            <person name="Chan P.P."/>
            <person name="Gollabgir A."/>
            <person name="Hemp J."/>
            <person name="Hugler M."/>
            <person name="Karr E.A."/>
            <person name="Konneke M."/>
            <person name="Shin M."/>
            <person name="Lawton T.J."/>
            <person name="Lowe T."/>
            <person name="Martens-Habbena W."/>
            <person name="Sayavedra-Soto L.A."/>
            <person name="Lang D."/>
            <person name="Sievert S.M."/>
            <person name="Rosenzweig A.C."/>
            <person name="Manning G."/>
            <person name="Stahl D.A."/>
        </authorList>
    </citation>
    <scope>NUCLEOTIDE SEQUENCE [LARGE SCALE GENOMIC DNA]</scope>
    <source>
        <strain evidence="2 3">SCM1</strain>
    </source>
</reference>
<evidence type="ECO:0000313" key="3">
    <source>
        <dbReference type="Proteomes" id="UP000000792"/>
    </source>
</evidence>
<accession>A9A5M1</accession>
<name>A9A5M1_NITMS</name>
<evidence type="ECO:0000256" key="1">
    <source>
        <dbReference type="SAM" id="MobiDB-lite"/>
    </source>
</evidence>